<dbReference type="EMBL" id="CM026426">
    <property type="protein sequence ID" value="KAG0574025.1"/>
    <property type="molecule type" value="Genomic_DNA"/>
</dbReference>
<dbReference type="AlphaFoldDB" id="A0A8T0HTG7"/>
<keyword evidence="3" id="KW-1185">Reference proteome</keyword>
<accession>A0A8T0HTG7</accession>
<organism evidence="2 3">
    <name type="scientific">Ceratodon purpureus</name>
    <name type="common">Fire moss</name>
    <name type="synonym">Dicranum purpureum</name>
    <dbReference type="NCBI Taxonomy" id="3225"/>
    <lineage>
        <taxon>Eukaryota</taxon>
        <taxon>Viridiplantae</taxon>
        <taxon>Streptophyta</taxon>
        <taxon>Embryophyta</taxon>
        <taxon>Bryophyta</taxon>
        <taxon>Bryophytina</taxon>
        <taxon>Bryopsida</taxon>
        <taxon>Dicranidae</taxon>
        <taxon>Pseudoditrichales</taxon>
        <taxon>Ditrichaceae</taxon>
        <taxon>Ceratodon</taxon>
    </lineage>
</organism>
<sequence length="211" mass="23612">MWAYGAYYRIDRNSALAYVTFDSGIAHITKEGLGDAIDVGVLKAIYYVQFGTMTAVVMKGEWFEKKNEGRSTIKKDRYGFWTVKSTSKEDLDFENPFAYPEHVSQVFFISDQRDPETKVVIRSDVRSDRVVGERELPYFGASGTDGGGLSTPGMHNFGGHIEADDAVKESAVVREEAVHDLDATIRAQAYVINSEHEESEDDVTPTYDNTL</sequence>
<proteinExistence type="predicted"/>
<protein>
    <submittedName>
        <fullName evidence="2">Uncharacterized protein</fullName>
    </submittedName>
</protein>
<gene>
    <name evidence="2" type="ORF">KC19_VG228500</name>
</gene>
<evidence type="ECO:0000313" key="3">
    <source>
        <dbReference type="Proteomes" id="UP000822688"/>
    </source>
</evidence>
<reference evidence="2" key="1">
    <citation type="submission" date="2020-06" db="EMBL/GenBank/DDBJ databases">
        <title>WGS assembly of Ceratodon purpureus strain R40.</title>
        <authorList>
            <person name="Carey S.B."/>
            <person name="Jenkins J."/>
            <person name="Shu S."/>
            <person name="Lovell J.T."/>
            <person name="Sreedasyam A."/>
            <person name="Maumus F."/>
            <person name="Tiley G.P."/>
            <person name="Fernandez-Pozo N."/>
            <person name="Barry K."/>
            <person name="Chen C."/>
            <person name="Wang M."/>
            <person name="Lipzen A."/>
            <person name="Daum C."/>
            <person name="Saski C.A."/>
            <person name="Payton A.C."/>
            <person name="Mcbreen J.C."/>
            <person name="Conrad R.E."/>
            <person name="Kollar L.M."/>
            <person name="Olsson S."/>
            <person name="Huttunen S."/>
            <person name="Landis J.B."/>
            <person name="Wickett N.J."/>
            <person name="Johnson M.G."/>
            <person name="Rensing S.A."/>
            <person name="Grimwood J."/>
            <person name="Schmutz J."/>
            <person name="Mcdaniel S.F."/>
        </authorList>
    </citation>
    <scope>NUCLEOTIDE SEQUENCE</scope>
    <source>
        <strain evidence="2">R40</strain>
    </source>
</reference>
<name>A0A8T0HTG7_CERPU</name>
<dbReference type="Proteomes" id="UP000822688">
    <property type="component" value="Chromosome V"/>
</dbReference>
<evidence type="ECO:0000256" key="1">
    <source>
        <dbReference type="SAM" id="MobiDB-lite"/>
    </source>
</evidence>
<evidence type="ECO:0000313" key="2">
    <source>
        <dbReference type="EMBL" id="KAG0574025.1"/>
    </source>
</evidence>
<feature type="region of interest" description="Disordered" evidence="1">
    <location>
        <begin position="192"/>
        <end position="211"/>
    </location>
</feature>
<comment type="caution">
    <text evidence="2">The sequence shown here is derived from an EMBL/GenBank/DDBJ whole genome shotgun (WGS) entry which is preliminary data.</text>
</comment>